<feature type="compositionally biased region" description="Polar residues" evidence="1">
    <location>
        <begin position="37"/>
        <end position="56"/>
    </location>
</feature>
<comment type="caution">
    <text evidence="2">The sequence shown here is derived from an EMBL/GenBank/DDBJ whole genome shotgun (WGS) entry which is preliminary data.</text>
</comment>
<protein>
    <submittedName>
        <fullName evidence="2">Uncharacterized protein</fullName>
    </submittedName>
</protein>
<organism evidence="2 3">
    <name type="scientific">Rufibacter glacialis</name>
    <dbReference type="NCBI Taxonomy" id="1259555"/>
    <lineage>
        <taxon>Bacteria</taxon>
        <taxon>Pseudomonadati</taxon>
        <taxon>Bacteroidota</taxon>
        <taxon>Cytophagia</taxon>
        <taxon>Cytophagales</taxon>
        <taxon>Hymenobacteraceae</taxon>
        <taxon>Rufibacter</taxon>
    </lineage>
</organism>
<dbReference type="EMBL" id="VKKZ01000023">
    <property type="protein sequence ID" value="KAA6431731.1"/>
    <property type="molecule type" value="Genomic_DNA"/>
</dbReference>
<evidence type="ECO:0000256" key="1">
    <source>
        <dbReference type="SAM" id="MobiDB-lite"/>
    </source>
</evidence>
<reference evidence="2 3" key="1">
    <citation type="submission" date="2019-07" db="EMBL/GenBank/DDBJ databases">
        <authorList>
            <person name="Qu J.-H."/>
        </authorList>
    </citation>
    <scope>NUCLEOTIDE SEQUENCE [LARGE SCALE GENOMIC DNA]</scope>
    <source>
        <strain evidence="2 3">MDT1-10-3</strain>
    </source>
</reference>
<name>A0A5M8Q9H2_9BACT</name>
<accession>A0A5M8Q9H2</accession>
<evidence type="ECO:0000313" key="3">
    <source>
        <dbReference type="Proteomes" id="UP000323866"/>
    </source>
</evidence>
<feature type="region of interest" description="Disordered" evidence="1">
    <location>
        <begin position="37"/>
        <end position="83"/>
    </location>
</feature>
<dbReference type="OrthoDB" id="894375at2"/>
<dbReference type="RefSeq" id="WP_149099752.1">
    <property type="nucleotide sequence ID" value="NZ_BMMG01000006.1"/>
</dbReference>
<sequence length="83" mass="8835">MESSIAKQLCSFYLNLTPMKKMMFPLLVAIALTTGFSSCGSDTKTPAEKTGNTNTEDMVEGADGGLDSLNLPADTTDNQDPIE</sequence>
<feature type="compositionally biased region" description="Polar residues" evidence="1">
    <location>
        <begin position="73"/>
        <end position="83"/>
    </location>
</feature>
<dbReference type="Proteomes" id="UP000323866">
    <property type="component" value="Unassembled WGS sequence"/>
</dbReference>
<proteinExistence type="predicted"/>
<evidence type="ECO:0000313" key="2">
    <source>
        <dbReference type="EMBL" id="KAA6431731.1"/>
    </source>
</evidence>
<gene>
    <name evidence="2" type="ORF">FOE74_16560</name>
</gene>
<dbReference type="AlphaFoldDB" id="A0A5M8Q9H2"/>
<reference evidence="2 3" key="2">
    <citation type="submission" date="2019-09" db="EMBL/GenBank/DDBJ databases">
        <title>A bacterium isolated from glacier soil.</title>
        <authorList>
            <person name="Liu Q."/>
        </authorList>
    </citation>
    <scope>NUCLEOTIDE SEQUENCE [LARGE SCALE GENOMIC DNA]</scope>
    <source>
        <strain evidence="2 3">MDT1-10-3</strain>
    </source>
</reference>